<dbReference type="Gene3D" id="3.30.70.1070">
    <property type="entry name" value="Sporulation related repeat"/>
    <property type="match status" value="1"/>
</dbReference>
<evidence type="ECO:0000313" key="4">
    <source>
        <dbReference type="EMBL" id="RED15832.1"/>
    </source>
</evidence>
<dbReference type="Gene3D" id="1.25.40.10">
    <property type="entry name" value="Tetratricopeptide repeat domain"/>
    <property type="match status" value="2"/>
</dbReference>
<dbReference type="OrthoDB" id="7388953at2"/>
<feature type="chain" id="PRO_5017772980" evidence="2">
    <location>
        <begin position="29"/>
        <end position="501"/>
    </location>
</feature>
<dbReference type="EMBL" id="QRDP01000004">
    <property type="protein sequence ID" value="RED15832.1"/>
    <property type="molecule type" value="Genomic_DNA"/>
</dbReference>
<dbReference type="Proteomes" id="UP000256310">
    <property type="component" value="Unassembled WGS sequence"/>
</dbReference>
<dbReference type="PROSITE" id="PS50005">
    <property type="entry name" value="TPR"/>
    <property type="match status" value="1"/>
</dbReference>
<feature type="repeat" description="TPR" evidence="1">
    <location>
        <begin position="79"/>
        <end position="112"/>
    </location>
</feature>
<dbReference type="SUPFAM" id="SSF48452">
    <property type="entry name" value="TPR-like"/>
    <property type="match status" value="1"/>
</dbReference>
<dbReference type="InterPro" id="IPR019734">
    <property type="entry name" value="TPR_rpt"/>
</dbReference>
<evidence type="ECO:0000256" key="1">
    <source>
        <dbReference type="PROSITE-ProRule" id="PRU00339"/>
    </source>
</evidence>
<dbReference type="Pfam" id="PF05036">
    <property type="entry name" value="SPOR"/>
    <property type="match status" value="1"/>
</dbReference>
<name>A0A3D9FE45_9SPHN</name>
<evidence type="ECO:0000256" key="2">
    <source>
        <dbReference type="SAM" id="SignalP"/>
    </source>
</evidence>
<reference evidence="4 5" key="1">
    <citation type="submission" date="2018-07" db="EMBL/GenBank/DDBJ databases">
        <title>Genomic Encyclopedia of Type Strains, Phase IV (KMG-IV): sequencing the most valuable type-strain genomes for metagenomic binning, comparative biology and taxonomic classification.</title>
        <authorList>
            <person name="Goeker M."/>
        </authorList>
    </citation>
    <scope>NUCLEOTIDE SEQUENCE [LARGE SCALE GENOMIC DNA]</scope>
    <source>
        <strain evidence="4 5">DSM 26725</strain>
    </source>
</reference>
<sequence>MKPSIIKIAASTLAVGASIVGFSPLANSAFSTGATETDSRASQQAASSASSARSALAENDSMAAIRHAELAVDRMPNSAEYRHLLGRAYLAAGRFASAETSFQDALTLNPDLNRTAFNLALTQIAQGQRADALAELNALEGRLGASDLGLAMALAGNHDRAIEILQQAARANGGDPRARQNLALTYAMAGRWAEARITAAQDISLADLDSRMRDWTQFSAPEHDWDQVASLLGVEAERNDPGQPVRLALVQQDSTVMMAEAPAAADQAVQNPVVAFTAPAVTEVEVPPVIAADPEPMRVAAVEAEDYSAPAVDAFVVEDEDNFEEADATDAIAVAAEPAARPVVALTAPVVAMASQAAPAEESWLAVLRAARRPDRPVVAAAPVAQPVAPAVQAPPAAPATNGRYVIQLGAFSSEANVRVAWNRAVRRYSRLSSYTPSHATFDRGRTLYRLSFGGFATSREAARMCRTLRSRGQECFVRTRAGDAPLQMAARAGAGMAALR</sequence>
<dbReference type="SMART" id="SM00028">
    <property type="entry name" value="TPR"/>
    <property type="match status" value="3"/>
</dbReference>
<dbReference type="InterPro" id="IPR036680">
    <property type="entry name" value="SPOR-like_sf"/>
</dbReference>
<gene>
    <name evidence="4" type="ORF">DFR46_0839</name>
</gene>
<evidence type="ECO:0000259" key="3">
    <source>
        <dbReference type="PROSITE" id="PS51724"/>
    </source>
</evidence>
<feature type="signal peptide" evidence="2">
    <location>
        <begin position="1"/>
        <end position="28"/>
    </location>
</feature>
<protein>
    <submittedName>
        <fullName evidence="4">Tetratricopeptide repeat protein</fullName>
    </submittedName>
</protein>
<keyword evidence="1" id="KW-0802">TPR repeat</keyword>
<keyword evidence="2" id="KW-0732">Signal</keyword>
<dbReference type="AlphaFoldDB" id="A0A3D9FE45"/>
<evidence type="ECO:0000313" key="5">
    <source>
        <dbReference type="Proteomes" id="UP000256310"/>
    </source>
</evidence>
<accession>A0A3D9FE45</accession>
<dbReference type="GO" id="GO:0042834">
    <property type="term" value="F:peptidoglycan binding"/>
    <property type="evidence" value="ECO:0007669"/>
    <property type="project" value="InterPro"/>
</dbReference>
<comment type="caution">
    <text evidence="4">The sequence shown here is derived from an EMBL/GenBank/DDBJ whole genome shotgun (WGS) entry which is preliminary data.</text>
</comment>
<dbReference type="Pfam" id="PF14559">
    <property type="entry name" value="TPR_19"/>
    <property type="match status" value="1"/>
</dbReference>
<dbReference type="Pfam" id="PF13432">
    <property type="entry name" value="TPR_16"/>
    <property type="match status" value="1"/>
</dbReference>
<dbReference type="PROSITE" id="PS51724">
    <property type="entry name" value="SPOR"/>
    <property type="match status" value="1"/>
</dbReference>
<dbReference type="InterPro" id="IPR007730">
    <property type="entry name" value="SPOR-like_dom"/>
</dbReference>
<dbReference type="InterPro" id="IPR011990">
    <property type="entry name" value="TPR-like_helical_dom_sf"/>
</dbReference>
<keyword evidence="5" id="KW-1185">Reference proteome</keyword>
<dbReference type="SUPFAM" id="SSF110997">
    <property type="entry name" value="Sporulation related repeat"/>
    <property type="match status" value="1"/>
</dbReference>
<proteinExistence type="predicted"/>
<dbReference type="RefSeq" id="WP_116235304.1">
    <property type="nucleotide sequence ID" value="NZ_QRDP01000004.1"/>
</dbReference>
<organism evidence="4 5">
    <name type="scientific">Parasphingopyxis lamellibrachiae</name>
    <dbReference type="NCBI Taxonomy" id="680125"/>
    <lineage>
        <taxon>Bacteria</taxon>
        <taxon>Pseudomonadati</taxon>
        <taxon>Pseudomonadota</taxon>
        <taxon>Alphaproteobacteria</taxon>
        <taxon>Sphingomonadales</taxon>
        <taxon>Sphingomonadaceae</taxon>
        <taxon>Parasphingopyxis</taxon>
    </lineage>
</organism>
<feature type="domain" description="SPOR" evidence="3">
    <location>
        <begin position="399"/>
        <end position="481"/>
    </location>
</feature>